<dbReference type="REBASE" id="61484">
    <property type="entry name" value="M.NkoMY1ORF1296P"/>
</dbReference>
<dbReference type="Gene3D" id="3.90.220.20">
    <property type="entry name" value="DNA methylase specificity domains"/>
    <property type="match status" value="1"/>
</dbReference>
<evidence type="ECO:0000256" key="3">
    <source>
        <dbReference type="ARBA" id="ARBA00023125"/>
    </source>
</evidence>
<sequence>MMVYIIKSVDTIHYETEVDALYNYISRLEEEYGFNQKNIRKEVPIQVGPKRQLADIIVYKDGLPYILIEVKQKIPENPELIKQNLELISSLLGNQYSVITDGIYDLCYIVQNSSQQNKLKSIPDIPSTYSSSSTKKQKRHIILKSPELFFWNICDVLRSKTKSRYLTEKEISDDLLKLIGAKIFDENNSEKPQFVADNSENYLKIVTRIENILEQLNKKQKSQIFEPKFKLPHDILVEIIFKIQKYSLTKSKITDSKLGFPYFIFTKNSGEFLTPPNIASFLTNLFPITSEMKVLDLACGTGKLLFDAGKKGATIVGLDINESMTNLAKINCYLHEIENATILCTNSLDSLDTLSKKSNDVIQPNSFDLIMTHPPFGLTPQIEYQKFSMLTTSGSKYVEALFIERSWELLKEGGKLVIILPEGIISNKITLAVREFITKNFKILGIVGLPDYAFYPYSSIKTSILILEKLGPKIYQNSYNVFIANAENLGYDKHGSSTNANDFSQIIEEFHVFLKTNKGHTFDTSLNEELRLDGNYFKNISNLGTQKQICLLKEITDISIGVKNHKLRKGDKYRIVKGQQIKDFEIDLSTADLTGFELISMDKFLLKNKDIVLTRSGTVGNVGLCKNVENVIYSDNVIRIRINSNKIIPEYLTSFLHSELGQKQLRQCTTGSTIRGISLSNLEKIQIPILSMSEQNKIAQKLEDILYQKSKLKDASIKFEESKSRLSKIIEEITMEQN</sequence>
<dbReference type="EMBL" id="AFPU01000001">
    <property type="protein sequence ID" value="EGP94054.1"/>
    <property type="molecule type" value="Genomic_DNA"/>
</dbReference>
<name>F9CXT8_9ARCH</name>
<dbReference type="GO" id="GO:0009307">
    <property type="term" value="P:DNA restriction-modification system"/>
    <property type="evidence" value="ECO:0007669"/>
    <property type="project" value="UniProtKB-KW"/>
</dbReference>
<keyword evidence="8" id="KW-1185">Reference proteome</keyword>
<dbReference type="InterPro" id="IPR029063">
    <property type="entry name" value="SAM-dependent_MTases_sf"/>
</dbReference>
<evidence type="ECO:0000259" key="4">
    <source>
        <dbReference type="Pfam" id="PF01420"/>
    </source>
</evidence>
<dbReference type="PANTHER" id="PTHR42998:SF1">
    <property type="entry name" value="TYPE I RESTRICTION ENZYME HINDI METHYLASE SUBUNIT"/>
    <property type="match status" value="1"/>
</dbReference>
<dbReference type="PANTHER" id="PTHR42998">
    <property type="entry name" value="TYPE I RESTRICTION ENZYME HINDVIIP M PROTEIN-RELATED"/>
    <property type="match status" value="1"/>
</dbReference>
<dbReference type="SUPFAM" id="SSF116734">
    <property type="entry name" value="DNA methylase specificity domain"/>
    <property type="match status" value="1"/>
</dbReference>
<feature type="domain" description="Type I restriction modification DNA specificity" evidence="4">
    <location>
        <begin position="568"/>
        <end position="711"/>
    </location>
</feature>
<gene>
    <name evidence="7" type="ORF">MY1_1296</name>
</gene>
<dbReference type="SUPFAM" id="SSF53335">
    <property type="entry name" value="S-adenosyl-L-methionine-dependent methyltransferases"/>
    <property type="match status" value="1"/>
</dbReference>
<comment type="caution">
    <text evidence="7">The sequence shown here is derived from an EMBL/GenBank/DDBJ whole genome shotgun (WGS) entry which is preliminary data.</text>
</comment>
<feature type="domain" description="Type I restriction enzyme R protein N-terminal" evidence="6">
    <location>
        <begin position="24"/>
        <end position="126"/>
    </location>
</feature>
<evidence type="ECO:0000259" key="5">
    <source>
        <dbReference type="Pfam" id="PF02384"/>
    </source>
</evidence>
<evidence type="ECO:0000313" key="7">
    <source>
        <dbReference type="EMBL" id="EGP94054.1"/>
    </source>
</evidence>
<dbReference type="InterPro" id="IPR044946">
    <property type="entry name" value="Restrct_endonuc_typeI_TRD_sf"/>
</dbReference>
<dbReference type="Pfam" id="PF01420">
    <property type="entry name" value="Methylase_S"/>
    <property type="match status" value="1"/>
</dbReference>
<organism evidence="7 8">
    <name type="scientific">Nitrosarchaeum koreense MY1</name>
    <dbReference type="NCBI Taxonomy" id="1001994"/>
    <lineage>
        <taxon>Archaea</taxon>
        <taxon>Nitrososphaerota</taxon>
        <taxon>Nitrososphaeria</taxon>
        <taxon>Nitrosopumilales</taxon>
        <taxon>Nitrosopumilaceae</taxon>
        <taxon>Nitrosarchaeum</taxon>
    </lineage>
</organism>
<keyword evidence="3" id="KW-0238">DNA-binding</keyword>
<dbReference type="GO" id="GO:0003677">
    <property type="term" value="F:DNA binding"/>
    <property type="evidence" value="ECO:0007669"/>
    <property type="project" value="UniProtKB-KW"/>
</dbReference>
<dbReference type="Pfam" id="PF13588">
    <property type="entry name" value="HSDR_N_2"/>
    <property type="match status" value="1"/>
</dbReference>
<dbReference type="PRINTS" id="PR00507">
    <property type="entry name" value="N12N6MTFRASE"/>
</dbReference>
<dbReference type="STRING" id="1001994.MY1_1296"/>
<dbReference type="AlphaFoldDB" id="F9CXT8"/>
<dbReference type="CDD" id="cd02440">
    <property type="entry name" value="AdoMet_MTases"/>
    <property type="match status" value="1"/>
</dbReference>
<dbReference type="GO" id="GO:0008170">
    <property type="term" value="F:N-methyltransferase activity"/>
    <property type="evidence" value="ECO:0007669"/>
    <property type="project" value="InterPro"/>
</dbReference>
<dbReference type="PATRIC" id="fig|1001994.6.peg.1284"/>
<evidence type="ECO:0000256" key="1">
    <source>
        <dbReference type="ARBA" id="ARBA00010923"/>
    </source>
</evidence>
<dbReference type="Gene3D" id="3.40.50.150">
    <property type="entry name" value="Vaccinia Virus protein VP39"/>
    <property type="match status" value="1"/>
</dbReference>
<accession>F9CXT8</accession>
<dbReference type="Pfam" id="PF02384">
    <property type="entry name" value="N6_Mtase"/>
    <property type="match status" value="1"/>
</dbReference>
<evidence type="ECO:0000313" key="8">
    <source>
        <dbReference type="Proteomes" id="UP000004440"/>
    </source>
</evidence>
<dbReference type="InterPro" id="IPR029464">
    <property type="entry name" value="HSDR_N"/>
</dbReference>
<protein>
    <submittedName>
        <fullName evidence="7">Restriction modification system DNA specificity domain-containing protein</fullName>
    </submittedName>
</protein>
<proteinExistence type="inferred from homology"/>
<dbReference type="InterPro" id="IPR052916">
    <property type="entry name" value="Type-I_RE_MTase_Subunit"/>
</dbReference>
<dbReference type="Proteomes" id="UP000004440">
    <property type="component" value="Unassembled WGS sequence"/>
</dbReference>
<keyword evidence="2" id="KW-0680">Restriction system</keyword>
<feature type="domain" description="DNA methylase adenine-specific" evidence="5">
    <location>
        <begin position="267"/>
        <end position="541"/>
    </location>
</feature>
<dbReference type="InterPro" id="IPR003356">
    <property type="entry name" value="DNA_methylase_A-5"/>
</dbReference>
<reference evidence="7 8" key="1">
    <citation type="journal article" date="2011" name="J. Bacteriol.">
        <title>Genome Sequence of an Ammonia-Oxidizing Soil Archaeon, "Candidatus Nitrosoarchaeum koreensis" MY1.</title>
        <authorList>
            <person name="Kim B.K."/>
            <person name="Jung M.Y."/>
            <person name="Yu D.S."/>
            <person name="Park S.J."/>
            <person name="Oh T.K."/>
            <person name="Rhee S.K."/>
            <person name="Kim J.F."/>
        </authorList>
    </citation>
    <scope>NUCLEOTIDE SEQUENCE [LARGE SCALE GENOMIC DNA]</scope>
    <source>
        <strain evidence="7 8">MY1</strain>
    </source>
</reference>
<comment type="similarity">
    <text evidence="1">Belongs to the type-I restriction system S methylase family.</text>
</comment>
<dbReference type="InterPro" id="IPR000055">
    <property type="entry name" value="Restrct_endonuc_typeI_TRD"/>
</dbReference>
<evidence type="ECO:0000259" key="6">
    <source>
        <dbReference type="Pfam" id="PF13588"/>
    </source>
</evidence>
<evidence type="ECO:0000256" key="2">
    <source>
        <dbReference type="ARBA" id="ARBA00022747"/>
    </source>
</evidence>